<evidence type="ECO:0000256" key="1">
    <source>
        <dbReference type="SAM" id="MobiDB-lite"/>
    </source>
</evidence>
<organism evidence="2 3">
    <name type="scientific">Cricetulus griseus</name>
    <name type="common">Chinese hamster</name>
    <name type="synonym">Cricetulus barabensis griseus</name>
    <dbReference type="NCBI Taxonomy" id="10029"/>
    <lineage>
        <taxon>Eukaryota</taxon>
        <taxon>Metazoa</taxon>
        <taxon>Chordata</taxon>
        <taxon>Craniata</taxon>
        <taxon>Vertebrata</taxon>
        <taxon>Euteleostomi</taxon>
        <taxon>Mammalia</taxon>
        <taxon>Eutheria</taxon>
        <taxon>Euarchontoglires</taxon>
        <taxon>Glires</taxon>
        <taxon>Rodentia</taxon>
        <taxon>Myomorpha</taxon>
        <taxon>Muroidea</taxon>
        <taxon>Cricetidae</taxon>
        <taxon>Cricetinae</taxon>
        <taxon>Cricetulus</taxon>
    </lineage>
</organism>
<protein>
    <submittedName>
        <fullName evidence="2">Uncharacterized protein</fullName>
    </submittedName>
</protein>
<gene>
    <name evidence="2" type="ORF">I79_001013</name>
</gene>
<dbReference type="AlphaFoldDB" id="G3GTM8"/>
<proteinExistence type="predicted"/>
<sequence length="99" mass="11311">MQSPSCPWSSEPASSSYKDTLAVRNLYPDRQEQETVAERLSDSTDEASERTRHQTFALFLPTHCADLHTSFVTDPWVSYRNNGQRDAFDTPSFSIFLFS</sequence>
<feature type="region of interest" description="Disordered" evidence="1">
    <location>
        <begin position="28"/>
        <end position="48"/>
    </location>
</feature>
<dbReference type="InParanoid" id="G3GTM8"/>
<reference evidence="3" key="1">
    <citation type="journal article" date="2011" name="Nat. Biotechnol.">
        <title>The genomic sequence of the Chinese hamster ovary (CHO)-K1 cell line.</title>
        <authorList>
            <person name="Xu X."/>
            <person name="Nagarajan H."/>
            <person name="Lewis N.E."/>
            <person name="Pan S."/>
            <person name="Cai Z."/>
            <person name="Liu X."/>
            <person name="Chen W."/>
            <person name="Xie M."/>
            <person name="Wang W."/>
            <person name="Hammond S."/>
            <person name="Andersen M.R."/>
            <person name="Neff N."/>
            <person name="Passarelli B."/>
            <person name="Koh W."/>
            <person name="Fan H.C."/>
            <person name="Wang J."/>
            <person name="Gui Y."/>
            <person name="Lee K.H."/>
            <person name="Betenbaugh M.J."/>
            <person name="Quake S.R."/>
            <person name="Famili I."/>
            <person name="Palsson B.O."/>
            <person name="Wang J."/>
        </authorList>
    </citation>
    <scope>NUCLEOTIDE SEQUENCE [LARGE SCALE GENOMIC DNA]</scope>
    <source>
        <strain evidence="3">CHO K1 cell line</strain>
    </source>
</reference>
<dbReference type="Proteomes" id="UP000001075">
    <property type="component" value="Unassembled WGS sequence"/>
</dbReference>
<name>G3GTM8_CRIGR</name>
<evidence type="ECO:0000313" key="2">
    <source>
        <dbReference type="EMBL" id="EGV91741.1"/>
    </source>
</evidence>
<dbReference type="EMBL" id="JH000020">
    <property type="protein sequence ID" value="EGV91741.1"/>
    <property type="molecule type" value="Genomic_DNA"/>
</dbReference>
<accession>G3GTM8</accession>
<evidence type="ECO:0000313" key="3">
    <source>
        <dbReference type="Proteomes" id="UP000001075"/>
    </source>
</evidence>